<proteinExistence type="predicted"/>
<reference evidence="2 3" key="1">
    <citation type="submission" date="2022-01" db="EMBL/GenBank/DDBJ databases">
        <authorList>
            <person name="Xiong W."/>
            <person name="Schranz E."/>
        </authorList>
    </citation>
    <scope>NUCLEOTIDE SEQUENCE [LARGE SCALE GENOMIC DNA]</scope>
</reference>
<organism evidence="2 3">
    <name type="scientific">Lactuca virosa</name>
    <dbReference type="NCBI Taxonomy" id="75947"/>
    <lineage>
        <taxon>Eukaryota</taxon>
        <taxon>Viridiplantae</taxon>
        <taxon>Streptophyta</taxon>
        <taxon>Embryophyta</taxon>
        <taxon>Tracheophyta</taxon>
        <taxon>Spermatophyta</taxon>
        <taxon>Magnoliopsida</taxon>
        <taxon>eudicotyledons</taxon>
        <taxon>Gunneridae</taxon>
        <taxon>Pentapetalae</taxon>
        <taxon>asterids</taxon>
        <taxon>campanulids</taxon>
        <taxon>Asterales</taxon>
        <taxon>Asteraceae</taxon>
        <taxon>Cichorioideae</taxon>
        <taxon>Cichorieae</taxon>
        <taxon>Lactucinae</taxon>
        <taxon>Lactuca</taxon>
    </lineage>
</organism>
<dbReference type="EMBL" id="CAKMRJ010005745">
    <property type="protein sequence ID" value="CAH1453574.1"/>
    <property type="molecule type" value="Genomic_DNA"/>
</dbReference>
<dbReference type="GO" id="GO:0000287">
    <property type="term" value="F:magnesium ion binding"/>
    <property type="evidence" value="ECO:0007669"/>
    <property type="project" value="InterPro"/>
</dbReference>
<dbReference type="InterPro" id="IPR020811">
    <property type="entry name" value="Enolase_N"/>
</dbReference>
<evidence type="ECO:0000313" key="3">
    <source>
        <dbReference type="Proteomes" id="UP001157418"/>
    </source>
</evidence>
<evidence type="ECO:0000313" key="2">
    <source>
        <dbReference type="EMBL" id="CAH1453574.1"/>
    </source>
</evidence>
<dbReference type="Proteomes" id="UP001157418">
    <property type="component" value="Unassembled WGS sequence"/>
</dbReference>
<dbReference type="SUPFAM" id="SSF54826">
    <property type="entry name" value="Enolase N-terminal domain-like"/>
    <property type="match status" value="1"/>
</dbReference>
<gene>
    <name evidence="2" type="ORF">LVIROSA_LOCUS38813</name>
</gene>
<protein>
    <recommendedName>
        <fullName evidence="1">Enolase N-terminal domain-containing protein</fullName>
    </recommendedName>
</protein>
<dbReference type="SUPFAM" id="SSF51604">
    <property type="entry name" value="Enolase C-terminal domain-like"/>
    <property type="match status" value="1"/>
</dbReference>
<dbReference type="PANTHER" id="PTHR11902:SF46">
    <property type="entry name" value="ENOLASE 2"/>
    <property type="match status" value="1"/>
</dbReference>
<keyword evidence="3" id="KW-1185">Reference proteome</keyword>
<dbReference type="GO" id="GO:0006096">
    <property type="term" value="P:glycolytic process"/>
    <property type="evidence" value="ECO:0007669"/>
    <property type="project" value="UniProtKB-KW"/>
</dbReference>
<accession>A0AAU9PUS0</accession>
<dbReference type="GO" id="GO:0004634">
    <property type="term" value="F:phosphopyruvate hydratase activity"/>
    <property type="evidence" value="ECO:0007669"/>
    <property type="project" value="UniProtKB-EC"/>
</dbReference>
<dbReference type="InterPro" id="IPR000941">
    <property type="entry name" value="Enolase"/>
</dbReference>
<dbReference type="InterPro" id="IPR029017">
    <property type="entry name" value="Enolase-like_N"/>
</dbReference>
<name>A0AAU9PUS0_9ASTR</name>
<sequence>MVQELDGTVNEWGWCKQKLGSNAILAVSLVVCKAGPSVKKIPLYKEFMILPIGASSFKEAIKMGVEV</sequence>
<dbReference type="PANTHER" id="PTHR11902">
    <property type="entry name" value="ENOLASE"/>
    <property type="match status" value="1"/>
</dbReference>
<dbReference type="InterPro" id="IPR036849">
    <property type="entry name" value="Enolase-like_C_sf"/>
</dbReference>
<dbReference type="Pfam" id="PF03952">
    <property type="entry name" value="Enolase_N"/>
    <property type="match status" value="1"/>
</dbReference>
<dbReference type="GO" id="GO:0000015">
    <property type="term" value="C:phosphopyruvate hydratase complex"/>
    <property type="evidence" value="ECO:0007669"/>
    <property type="project" value="InterPro"/>
</dbReference>
<dbReference type="Gene3D" id="3.30.390.10">
    <property type="entry name" value="Enolase-like, N-terminal domain"/>
    <property type="match status" value="1"/>
</dbReference>
<feature type="domain" description="Enolase N-terminal" evidence="1">
    <location>
        <begin position="2"/>
        <end position="45"/>
    </location>
</feature>
<evidence type="ECO:0000259" key="1">
    <source>
        <dbReference type="Pfam" id="PF03952"/>
    </source>
</evidence>
<dbReference type="AlphaFoldDB" id="A0AAU9PUS0"/>
<comment type="caution">
    <text evidence="2">The sequence shown here is derived from an EMBL/GenBank/DDBJ whole genome shotgun (WGS) entry which is preliminary data.</text>
</comment>